<dbReference type="STRING" id="268407.PWYN_21310"/>
<dbReference type="Pfam" id="PF11193">
    <property type="entry name" value="DUF2812"/>
    <property type="match status" value="1"/>
</dbReference>
<keyword evidence="1" id="KW-0472">Membrane</keyword>
<reference evidence="2 3" key="2">
    <citation type="submission" date="2014-10" db="EMBL/GenBank/DDBJ databases">
        <title>Comparative genomics of the Paenibacillus odorifer group.</title>
        <authorList>
            <person name="Tsai Y.-C."/>
            <person name="Martin N."/>
            <person name="Korlach J."/>
            <person name="Wiedmann M."/>
        </authorList>
    </citation>
    <scope>NUCLEOTIDE SEQUENCE [LARGE SCALE GENOMIC DNA]</scope>
    <source>
        <strain evidence="2 3">DSM 18334</strain>
    </source>
</reference>
<keyword evidence="1" id="KW-1133">Transmembrane helix</keyword>
<dbReference type="Proteomes" id="UP000029734">
    <property type="component" value="Unassembled WGS sequence"/>
</dbReference>
<comment type="caution">
    <text evidence="2">The sequence shown here is derived from an EMBL/GenBank/DDBJ whole genome shotgun (WGS) entry which is preliminary data.</text>
</comment>
<dbReference type="AlphaFoldDB" id="A0A098M6L2"/>
<protein>
    <recommendedName>
        <fullName evidence="4">DUF2812 domain-containing protein</fullName>
    </recommendedName>
</protein>
<organism evidence="2 3">
    <name type="scientific">Paenibacillus wynnii</name>
    <dbReference type="NCBI Taxonomy" id="268407"/>
    <lineage>
        <taxon>Bacteria</taxon>
        <taxon>Bacillati</taxon>
        <taxon>Bacillota</taxon>
        <taxon>Bacilli</taxon>
        <taxon>Bacillales</taxon>
        <taxon>Paenibacillaceae</taxon>
        <taxon>Paenibacillus</taxon>
    </lineage>
</organism>
<proteinExistence type="predicted"/>
<dbReference type="EMBL" id="JQCR01000003">
    <property type="protein sequence ID" value="KGE17177.1"/>
    <property type="molecule type" value="Genomic_DNA"/>
</dbReference>
<evidence type="ECO:0000256" key="1">
    <source>
        <dbReference type="SAM" id="Phobius"/>
    </source>
</evidence>
<keyword evidence="3" id="KW-1185">Reference proteome</keyword>
<gene>
    <name evidence="2" type="ORF">PWYN_21310</name>
</gene>
<dbReference type="eggNOG" id="ENOG5032WGC">
    <property type="taxonomic scope" value="Bacteria"/>
</dbReference>
<feature type="transmembrane region" description="Helical" evidence="1">
    <location>
        <begin position="152"/>
        <end position="174"/>
    </location>
</feature>
<evidence type="ECO:0008006" key="4">
    <source>
        <dbReference type="Google" id="ProtNLM"/>
    </source>
</evidence>
<dbReference type="InterPro" id="IPR021359">
    <property type="entry name" value="DUF2812"/>
</dbReference>
<reference evidence="2 3" key="1">
    <citation type="submission" date="2014-08" db="EMBL/GenBank/DDBJ databases">
        <authorList>
            <person name="den Bakker H.C."/>
        </authorList>
    </citation>
    <scope>NUCLEOTIDE SEQUENCE [LARGE SCALE GENOMIC DNA]</scope>
    <source>
        <strain evidence="2 3">DSM 18334</strain>
    </source>
</reference>
<feature type="transmembrane region" description="Helical" evidence="1">
    <location>
        <begin position="121"/>
        <end position="140"/>
    </location>
</feature>
<accession>A0A098M6L2</accession>
<keyword evidence="1" id="KW-0812">Transmembrane</keyword>
<dbReference type="RefSeq" id="WP_036655743.1">
    <property type="nucleotide sequence ID" value="NZ_JQCR01000003.1"/>
</dbReference>
<sequence length="182" mass="20964">MRRNKETRYIGSWGLAFAEEKEMKKLSNWASKGWLFESFGFLGFKLRKGEAQNLVYSIDYNTLQANELQDYYDTFRAAGWEAVCSLSNIHVFSAKPGTVPIYTDRATSYDKYNRAIVNFKWSSLLFGLLTLIGFAAYYYSDNYGLGIALTQVLLIFATLCLMIALPSAMVYCAYRFRKMRLK</sequence>
<name>A0A098M6L2_9BACL</name>
<evidence type="ECO:0000313" key="2">
    <source>
        <dbReference type="EMBL" id="KGE17177.1"/>
    </source>
</evidence>
<evidence type="ECO:0000313" key="3">
    <source>
        <dbReference type="Proteomes" id="UP000029734"/>
    </source>
</evidence>